<dbReference type="Proteomes" id="UP001060164">
    <property type="component" value="Chromosome"/>
</dbReference>
<proteinExistence type="predicted"/>
<accession>A0ABY5VKV7</accession>
<evidence type="ECO:0000313" key="2">
    <source>
        <dbReference type="EMBL" id="UWP60829.1"/>
    </source>
</evidence>
<sequence length="828" mass="95092">MATLPTGSNREELIFISTEKISVTFKGIAVHPRIGVSAHQKETSDFRITCLDSFHLEVAPDLDAEVSFVHTNSDGHRILHHTYPIFYEQQNYEIIIENNSADVIEFWHENLGLRNKISPVGRSGKMLSGIINFGNEIGKSDLIIRLNGTPYLTISVEVFPTKLQYRADYLQLMADVTDEIYNLSFEFLKKTYFSGNLNDMVGNSSTEFFSVIRHIYDLFITAADVVIAHPHHTLYTQPEILPAHKIRRSNTKTLRWLEKHPEHIQNDQGQFRVDCALATQKRVTYDTPENQFAKFILCTTIKRLETLLSHYQNLKRQKDSDVVDIVNTMGKGIDRRVSHTFFNNVSDFNASTQISMVFTMAPGYRELYKYYIMMQHGLSLDSDIFSISVKDVALLYEYWCFIKLNSILKERYHLIKQDIIKTDGNNLFITLRKGSGSSITYVNPQTGERIHLAYNPKASSLPTVTQRPDNVLSLKKKGSNTKYQYIFDAKYRINPALNATPYRATYQTPGPEEEDINTMHRYRDAIVRNNSTSPEFERTMFGAYVLFPYHNEEEYQQHKFYESIETVNVGGLPFLPSATALVAKMLDKLIGDSPDSALERATLPTGIAEKLAQIDLDNRDVMVGIVRNETQLTINLAHRFYHIPVKRVAVNRLPIHYVALYQPDNVFGKHNSGIFVYGEVIRTEKTTRRQITAIPHHGNPNDEYYQFFVKDWISLDTPIRVLESGLRVQIYTNLFLLKVSESVPELLIRSTEELRLYQELKRLSKSIDIDTSKDEVKSFQFNGSFIRIIGEEIVVLTPDGCDHRFIIDAFKKRPREVFGAIRAVVLGD</sequence>
<protein>
    <submittedName>
        <fullName evidence="2">Restriction endonuclease-like protein</fullName>
    </submittedName>
</protein>
<dbReference type="InterPro" id="IPR007505">
    <property type="entry name" value="PDDEXK_7"/>
</dbReference>
<dbReference type="Pfam" id="PF04411">
    <property type="entry name" value="PDDEXK_7"/>
    <property type="match status" value="1"/>
</dbReference>
<name>A0ABY5VKV7_9FIRM</name>
<organism evidence="2 3">
    <name type="scientific">Ruminococcus gauvreauii</name>
    <dbReference type="NCBI Taxonomy" id="438033"/>
    <lineage>
        <taxon>Bacteria</taxon>
        <taxon>Bacillati</taxon>
        <taxon>Bacillota</taxon>
        <taxon>Clostridia</taxon>
        <taxon>Eubacteriales</taxon>
        <taxon>Oscillospiraceae</taxon>
        <taxon>Ruminococcus</taxon>
    </lineage>
</organism>
<gene>
    <name evidence="2" type="ORF">NQ502_07280</name>
</gene>
<keyword evidence="3" id="KW-1185">Reference proteome</keyword>
<dbReference type="Pfam" id="PF09823">
    <property type="entry name" value="DUF2357"/>
    <property type="match status" value="1"/>
</dbReference>
<evidence type="ECO:0000259" key="1">
    <source>
        <dbReference type="Pfam" id="PF09823"/>
    </source>
</evidence>
<dbReference type="EMBL" id="CP102290">
    <property type="protein sequence ID" value="UWP60829.1"/>
    <property type="molecule type" value="Genomic_DNA"/>
</dbReference>
<feature type="domain" description="DUF2357" evidence="1">
    <location>
        <begin position="129"/>
        <end position="371"/>
    </location>
</feature>
<dbReference type="InterPro" id="IPR018633">
    <property type="entry name" value="DUF2357"/>
</dbReference>
<reference evidence="2" key="1">
    <citation type="journal article" date="2022" name="Cell">
        <title>Design, construction, and in vivo augmentation of a complex gut microbiome.</title>
        <authorList>
            <person name="Cheng A.G."/>
            <person name="Ho P.Y."/>
            <person name="Aranda-Diaz A."/>
            <person name="Jain S."/>
            <person name="Yu F.B."/>
            <person name="Meng X."/>
            <person name="Wang M."/>
            <person name="Iakiviak M."/>
            <person name="Nagashima K."/>
            <person name="Zhao A."/>
            <person name="Murugkar P."/>
            <person name="Patil A."/>
            <person name="Atabakhsh K."/>
            <person name="Weakley A."/>
            <person name="Yan J."/>
            <person name="Brumbaugh A.R."/>
            <person name="Higginbottom S."/>
            <person name="Dimas A."/>
            <person name="Shiver A.L."/>
            <person name="Deutschbauer A."/>
            <person name="Neff N."/>
            <person name="Sonnenburg J.L."/>
            <person name="Huang K.C."/>
            <person name="Fischbach M.A."/>
        </authorList>
    </citation>
    <scope>NUCLEOTIDE SEQUENCE</scope>
    <source>
        <strain evidence="2">DSM 19829</strain>
    </source>
</reference>
<evidence type="ECO:0000313" key="3">
    <source>
        <dbReference type="Proteomes" id="UP001060164"/>
    </source>
</evidence>
<dbReference type="RefSeq" id="WP_028527531.1">
    <property type="nucleotide sequence ID" value="NZ_CABLBR010000003.1"/>
</dbReference>